<keyword evidence="2" id="KW-1185">Reference proteome</keyword>
<evidence type="ECO:0000313" key="2">
    <source>
        <dbReference type="Proteomes" id="UP000515856"/>
    </source>
</evidence>
<protein>
    <submittedName>
        <fullName evidence="1">Uncharacterized protein</fullName>
    </submittedName>
</protein>
<organism evidence="1 2">
    <name type="scientific">[Eubacterium] hominis</name>
    <dbReference type="NCBI Taxonomy" id="2764325"/>
    <lineage>
        <taxon>Bacteria</taxon>
        <taxon>Bacillati</taxon>
        <taxon>Bacillota</taxon>
        <taxon>Erysipelotrichia</taxon>
        <taxon>Erysipelotrichales</taxon>
        <taxon>Erysipelotrichaceae</taxon>
        <taxon>Amedibacillus</taxon>
    </lineage>
</organism>
<name>A0A7G9GRE4_9FIRM</name>
<accession>A0A7G9GRE4</accession>
<dbReference type="KEGG" id="ehn:H9Q80_05340"/>
<evidence type="ECO:0000313" key="1">
    <source>
        <dbReference type="EMBL" id="QNM13376.1"/>
    </source>
</evidence>
<reference evidence="1 2" key="1">
    <citation type="submission" date="2020-08" db="EMBL/GenBank/DDBJ databases">
        <authorList>
            <person name="Liu C."/>
            <person name="Sun Q."/>
        </authorList>
    </citation>
    <scope>NUCLEOTIDE SEQUENCE [LARGE SCALE GENOMIC DNA]</scope>
    <source>
        <strain evidence="1 2">NSJ-61</strain>
    </source>
</reference>
<dbReference type="Proteomes" id="UP000515856">
    <property type="component" value="Chromosome"/>
</dbReference>
<sequence length="183" mass="21791">MKDEIIQTLPSSLIGHMKSLKTLSYDDIHKCYLTDSVVTAIDFDKIPREYCKAITKTQMPCSNDALYVQDKNHWFFFEFKNGNIDATQIYRKIYDSIIMLLEMNVIPNIDFSRKHIEYYLVYNQNKIMEPAREKIYAQLYNQANKEKKLFALDKLKGYILRNTHTYTKEQFDIFIKKVEEKEG</sequence>
<proteinExistence type="predicted"/>
<dbReference type="EMBL" id="CP060636">
    <property type="protein sequence ID" value="QNM13376.1"/>
    <property type="molecule type" value="Genomic_DNA"/>
</dbReference>
<dbReference type="AlphaFoldDB" id="A0A7G9GRE4"/>
<dbReference type="RefSeq" id="WP_117454494.1">
    <property type="nucleotide sequence ID" value="NZ_CP060636.1"/>
</dbReference>
<gene>
    <name evidence="1" type="ORF">H9Q80_05340</name>
</gene>